<gene>
    <name evidence="2" type="ORF">BRAFLDRAFT_122276</name>
</gene>
<proteinExistence type="predicted"/>
<protein>
    <submittedName>
        <fullName evidence="2">Uncharacterized protein</fullName>
    </submittedName>
</protein>
<name>C3YH10_BRAFL</name>
<evidence type="ECO:0000313" key="2">
    <source>
        <dbReference type="EMBL" id="EEN60481.1"/>
    </source>
</evidence>
<accession>C3YH10</accession>
<dbReference type="AlphaFoldDB" id="C3YH10"/>
<feature type="compositionally biased region" description="Basic and acidic residues" evidence="1">
    <location>
        <begin position="92"/>
        <end position="118"/>
    </location>
</feature>
<sequence length="148" mass="16312">MEEDVEKRTATNGGFVGTKFSVESEERTGGRLSAGRRSPDSPVYDTSPKAKLLENTRDVNKNGRGQNGNAVREPSDRIPMQDRTISRSSGSLKEEVKTWAKPRSDKKTESKETKKETLRPLNRRSSLENFGRFGLLAPAVALAPAIHG</sequence>
<feature type="region of interest" description="Disordered" evidence="1">
    <location>
        <begin position="1"/>
        <end position="125"/>
    </location>
</feature>
<evidence type="ECO:0000256" key="1">
    <source>
        <dbReference type="SAM" id="MobiDB-lite"/>
    </source>
</evidence>
<feature type="non-terminal residue" evidence="2">
    <location>
        <position position="148"/>
    </location>
</feature>
<feature type="compositionally biased region" description="Basic and acidic residues" evidence="1">
    <location>
        <begin position="51"/>
        <end position="61"/>
    </location>
</feature>
<organism>
    <name type="scientific">Branchiostoma floridae</name>
    <name type="common">Florida lancelet</name>
    <name type="synonym">Amphioxus</name>
    <dbReference type="NCBI Taxonomy" id="7739"/>
    <lineage>
        <taxon>Eukaryota</taxon>
        <taxon>Metazoa</taxon>
        <taxon>Chordata</taxon>
        <taxon>Cephalochordata</taxon>
        <taxon>Leptocardii</taxon>
        <taxon>Amphioxiformes</taxon>
        <taxon>Branchiostomatidae</taxon>
        <taxon>Branchiostoma</taxon>
    </lineage>
</organism>
<dbReference type="EMBL" id="GG666512">
    <property type="protein sequence ID" value="EEN60481.1"/>
    <property type="molecule type" value="Genomic_DNA"/>
</dbReference>
<reference evidence="2" key="1">
    <citation type="journal article" date="2008" name="Nature">
        <title>The amphioxus genome and the evolution of the chordate karyotype.</title>
        <authorList>
            <consortium name="US DOE Joint Genome Institute (JGI-PGF)"/>
            <person name="Putnam N.H."/>
            <person name="Butts T."/>
            <person name="Ferrier D.E.K."/>
            <person name="Furlong R.F."/>
            <person name="Hellsten U."/>
            <person name="Kawashima T."/>
            <person name="Robinson-Rechavi M."/>
            <person name="Shoguchi E."/>
            <person name="Terry A."/>
            <person name="Yu J.-K."/>
            <person name="Benito-Gutierrez E.L."/>
            <person name="Dubchak I."/>
            <person name="Garcia-Fernandez J."/>
            <person name="Gibson-Brown J.J."/>
            <person name="Grigoriev I.V."/>
            <person name="Horton A.C."/>
            <person name="de Jong P.J."/>
            <person name="Jurka J."/>
            <person name="Kapitonov V.V."/>
            <person name="Kohara Y."/>
            <person name="Kuroki Y."/>
            <person name="Lindquist E."/>
            <person name="Lucas S."/>
            <person name="Osoegawa K."/>
            <person name="Pennacchio L.A."/>
            <person name="Salamov A.A."/>
            <person name="Satou Y."/>
            <person name="Sauka-Spengler T."/>
            <person name="Schmutz J."/>
            <person name="Shin-I T."/>
            <person name="Toyoda A."/>
            <person name="Bronner-Fraser M."/>
            <person name="Fujiyama A."/>
            <person name="Holland L.Z."/>
            <person name="Holland P.W.H."/>
            <person name="Satoh N."/>
            <person name="Rokhsar D.S."/>
        </authorList>
    </citation>
    <scope>NUCLEOTIDE SEQUENCE [LARGE SCALE GENOMIC DNA]</scope>
    <source>
        <strain evidence="2">S238N-H82</strain>
        <tissue evidence="2">Testes</tissue>
    </source>
</reference>
<dbReference type="InParanoid" id="C3YH10"/>